<dbReference type="OMA" id="TDPQLDI"/>
<gene>
    <name evidence="1" type="ORF">BN946_scf184943.g33</name>
</gene>
<proteinExistence type="predicted"/>
<keyword evidence="2" id="KW-1185">Reference proteome</keyword>
<comment type="caution">
    <text evidence="1">The sequence shown here is derived from an EMBL/GenBank/DDBJ whole genome shotgun (WGS) entry which is preliminary data.</text>
</comment>
<dbReference type="OrthoDB" id="2963168at2759"/>
<dbReference type="HOGENOM" id="CLU_009958_4_2_1"/>
<evidence type="ECO:0000313" key="2">
    <source>
        <dbReference type="Proteomes" id="UP000029665"/>
    </source>
</evidence>
<dbReference type="PANTHER" id="PTHR14187:SF5">
    <property type="entry name" value="HEAT SHOCK 70 KDA PROTEIN 12A"/>
    <property type="match status" value="1"/>
</dbReference>
<dbReference type="STRING" id="5643.A0A060SHU0"/>
<dbReference type="AlphaFoldDB" id="A0A060SHU0"/>
<dbReference type="EMBL" id="CCBP010000109">
    <property type="protein sequence ID" value="CDO71998.1"/>
    <property type="molecule type" value="Genomic_DNA"/>
</dbReference>
<evidence type="ECO:0000313" key="1">
    <source>
        <dbReference type="EMBL" id="CDO71998.1"/>
    </source>
</evidence>
<protein>
    <submittedName>
        <fullName evidence="1">Uncharacterized protein</fullName>
    </submittedName>
</protein>
<organism evidence="1 2">
    <name type="scientific">Pycnoporus cinnabarinus</name>
    <name type="common">Cinnabar-red polypore</name>
    <name type="synonym">Trametes cinnabarina</name>
    <dbReference type="NCBI Taxonomy" id="5643"/>
    <lineage>
        <taxon>Eukaryota</taxon>
        <taxon>Fungi</taxon>
        <taxon>Dikarya</taxon>
        <taxon>Basidiomycota</taxon>
        <taxon>Agaricomycotina</taxon>
        <taxon>Agaricomycetes</taxon>
        <taxon>Polyporales</taxon>
        <taxon>Polyporaceae</taxon>
        <taxon>Trametes</taxon>
    </lineage>
</organism>
<accession>A0A060SHU0</accession>
<dbReference type="Gene3D" id="3.30.420.40">
    <property type="match status" value="1"/>
</dbReference>
<reference evidence="1" key="1">
    <citation type="submission" date="2014-01" db="EMBL/GenBank/DDBJ databases">
        <title>The genome of the white-rot fungus Pycnoporus cinnabarinus: a basidiomycete model with a versatile arsenal for lignocellulosic biomass breakdown.</title>
        <authorList>
            <person name="Levasseur A."/>
            <person name="Lomascolo A."/>
            <person name="Ruiz-Duenas F.J."/>
            <person name="Uzan E."/>
            <person name="Piumi F."/>
            <person name="Kues U."/>
            <person name="Ram A.F.J."/>
            <person name="Murat C."/>
            <person name="Haon M."/>
            <person name="Benoit I."/>
            <person name="Arfi Y."/>
            <person name="Chevret D."/>
            <person name="Drula E."/>
            <person name="Kwon M.J."/>
            <person name="Gouret P."/>
            <person name="Lesage-Meessen L."/>
            <person name="Lombard V."/>
            <person name="Mariette J."/>
            <person name="Noirot C."/>
            <person name="Park J."/>
            <person name="Patyshakuliyeva A."/>
            <person name="Wieneger R.A.B."/>
            <person name="Wosten H.A.B."/>
            <person name="Martin F."/>
            <person name="Coutinho P.M."/>
            <person name="de Vries R."/>
            <person name="Martinez A.T."/>
            <person name="Klopp C."/>
            <person name="Pontarotti P."/>
            <person name="Henrissat B."/>
            <person name="Record E."/>
        </authorList>
    </citation>
    <scope>NUCLEOTIDE SEQUENCE [LARGE SCALE GENOMIC DNA]</scope>
    <source>
        <strain evidence="1">BRFM137</strain>
    </source>
</reference>
<dbReference type="PANTHER" id="PTHR14187">
    <property type="entry name" value="ALPHA KINASE/ELONGATION FACTOR 2 KINASE"/>
    <property type="match status" value="1"/>
</dbReference>
<dbReference type="SUPFAM" id="SSF53067">
    <property type="entry name" value="Actin-like ATPase domain"/>
    <property type="match status" value="2"/>
</dbReference>
<dbReference type="Proteomes" id="UP000029665">
    <property type="component" value="Unassembled WGS sequence"/>
</dbReference>
<name>A0A060SHU0_PYCCI</name>
<sequence>MVALFPYQGSVRKLVVAMDVGTTYSGVAYAILDPGEVPQIQGITRFPGQENAAGSSKIPSILYYRRDGTVHSVGAEAARPGIELEAEDEDLVFVEWFKLYLRPERLDSEEMKRRDLPPLPQGKSILDVFADVLRYLFACTKRYISETHANGESLWSSLQDRIEFVLSHPNGWEGLQQGKMRQAAVMAGLVPDTFDGHERIHFVTEGEASLQFCLRSGLATDVITEGESVMIVDAGGGTVDISTYTFTSTTPLAVEEIASADYRLKNSAYGNEEDIKAMLDYFDKSTKPIFKDSKDAAFIKFGTMKCNDTKVNIRRGQLTLTGLELESFFSPSLEAIVNAVLRQHRAATRIVSGARVREQEEISESYHLESPHATGLSSVSAEIIGYRGGKQSPRWMDVEPECFNTLCTIFADTSKVRKLPCVGKGGVVYFIQKFDVVLMCGLTELKAQIRWTENGEEKRGPAKIVYDDDIQLVR</sequence>
<dbReference type="CDD" id="cd10170">
    <property type="entry name" value="ASKHA_NBD_HSP70"/>
    <property type="match status" value="1"/>
</dbReference>
<dbReference type="InterPro" id="IPR043129">
    <property type="entry name" value="ATPase_NBD"/>
</dbReference>